<dbReference type="GO" id="GO:0003998">
    <property type="term" value="F:acylphosphatase activity"/>
    <property type="evidence" value="ECO:0007669"/>
    <property type="project" value="UniProtKB-EC"/>
</dbReference>
<dbReference type="CDD" id="cd00090">
    <property type="entry name" value="HTH_ARSR"/>
    <property type="match status" value="1"/>
</dbReference>
<dbReference type="Pfam" id="PF07503">
    <property type="entry name" value="zf-HYPF"/>
    <property type="match status" value="2"/>
</dbReference>
<feature type="domain" description="Acylphosphatase-like" evidence="2">
    <location>
        <begin position="9"/>
        <end position="95"/>
    </location>
</feature>
<dbReference type="Gene3D" id="1.10.10.10">
    <property type="entry name" value="Winged helix-like DNA-binding domain superfamily/Winged helix DNA-binding domain"/>
    <property type="match status" value="1"/>
</dbReference>
<dbReference type="InterPro" id="IPR011125">
    <property type="entry name" value="Znf_HypF"/>
</dbReference>
<dbReference type="SMART" id="SM00418">
    <property type="entry name" value="HTH_ARSR"/>
    <property type="match status" value="1"/>
</dbReference>
<dbReference type="InterPro" id="IPR001792">
    <property type="entry name" value="Acylphosphatase-like_dom"/>
</dbReference>
<dbReference type="Pfam" id="PF00708">
    <property type="entry name" value="Acylphosphatase"/>
    <property type="match status" value="1"/>
</dbReference>
<proteinExistence type="predicted"/>
<comment type="catalytic activity">
    <reaction evidence="1">
        <text>an acyl phosphate + H2O = a carboxylate + phosphate + H(+)</text>
        <dbReference type="Rhea" id="RHEA:14965"/>
        <dbReference type="ChEBI" id="CHEBI:15377"/>
        <dbReference type="ChEBI" id="CHEBI:15378"/>
        <dbReference type="ChEBI" id="CHEBI:29067"/>
        <dbReference type="ChEBI" id="CHEBI:43474"/>
        <dbReference type="ChEBI" id="CHEBI:59918"/>
        <dbReference type="EC" id="3.6.1.7"/>
    </reaction>
</comment>
<name>A0ABW3BC49_9ACTN</name>
<dbReference type="InterPro" id="IPR017968">
    <property type="entry name" value="Acylphosphatase_CS"/>
</dbReference>
<dbReference type="InterPro" id="IPR036390">
    <property type="entry name" value="WH_DNA-bd_sf"/>
</dbReference>
<gene>
    <name evidence="3" type="ORF">ACFQZU_04625</name>
</gene>
<dbReference type="SUPFAM" id="SSF46785">
    <property type="entry name" value="Winged helix' DNA-binding domain"/>
    <property type="match status" value="1"/>
</dbReference>
<organism evidence="3 4">
    <name type="scientific">Streptomonospora algeriensis</name>
    <dbReference type="NCBI Taxonomy" id="995084"/>
    <lineage>
        <taxon>Bacteria</taxon>
        <taxon>Bacillati</taxon>
        <taxon>Actinomycetota</taxon>
        <taxon>Actinomycetes</taxon>
        <taxon>Streptosporangiales</taxon>
        <taxon>Nocardiopsidaceae</taxon>
        <taxon>Streptomonospora</taxon>
    </lineage>
</organism>
<keyword evidence="4" id="KW-1185">Reference proteome</keyword>
<reference evidence="4" key="1">
    <citation type="journal article" date="2019" name="Int. J. Syst. Evol. Microbiol.">
        <title>The Global Catalogue of Microorganisms (GCM) 10K type strain sequencing project: providing services to taxonomists for standard genome sequencing and annotation.</title>
        <authorList>
            <consortium name="The Broad Institute Genomics Platform"/>
            <consortium name="The Broad Institute Genome Sequencing Center for Infectious Disease"/>
            <person name="Wu L."/>
            <person name="Ma J."/>
        </authorList>
    </citation>
    <scope>NUCLEOTIDE SEQUENCE [LARGE SCALE GENOMIC DNA]</scope>
    <source>
        <strain evidence="4">CCUG 63369</strain>
    </source>
</reference>
<dbReference type="InterPro" id="IPR036046">
    <property type="entry name" value="Acylphosphatase-like_dom_sf"/>
</dbReference>
<keyword evidence="1 3" id="KW-0378">Hydrolase</keyword>
<dbReference type="SUPFAM" id="SSF54975">
    <property type="entry name" value="Acylphosphatase/BLUF domain-like"/>
    <property type="match status" value="1"/>
</dbReference>
<accession>A0ABW3BC49</accession>
<dbReference type="InterPro" id="IPR051060">
    <property type="entry name" value="Carbamoyltrans_HypF-like"/>
</dbReference>
<feature type="active site" evidence="1">
    <location>
        <position position="42"/>
    </location>
</feature>
<feature type="active site" evidence="1">
    <location>
        <position position="24"/>
    </location>
</feature>
<dbReference type="EC" id="3.6.1.7" evidence="1"/>
<evidence type="ECO:0000259" key="2">
    <source>
        <dbReference type="PROSITE" id="PS51160"/>
    </source>
</evidence>
<dbReference type="InterPro" id="IPR001845">
    <property type="entry name" value="HTH_ArsR_DNA-bd_dom"/>
</dbReference>
<dbReference type="Proteomes" id="UP001596956">
    <property type="component" value="Unassembled WGS sequence"/>
</dbReference>
<protein>
    <recommendedName>
        <fullName evidence="1">acylphosphatase</fullName>
        <ecNumber evidence="1">3.6.1.7</ecNumber>
    </recommendedName>
</protein>
<sequence>MGSADALTRSLIRVEGIVQGVGFRPFVHALATRHRLTGHVGNDARGVYVEVEGTREGLGRFQRDLVEQAPPLAVIERVSAEALAPRRDNGFRIVASTASGARQAMVPPDVATCGACLAELFDPHDRRYRYPFTNCTDCGPRFTIVADLPYDRPATTMSGFAMCAACDAEYHDPGDRRFHAQPVCCPDCGPVLEVAYPVPRDLRLAGRDLHLVPSYFCHRYPIALHDPQMPPVLVYPAVHTAVPVAATVDPRRRAALEKLLGRTRAAVLAAIADGCTTTELAQRLEISPASASEHATVLRGSGLVHSHRRRNTVWHRVTELGLRLLTEGLGE</sequence>
<dbReference type="PANTHER" id="PTHR42959">
    <property type="entry name" value="CARBAMOYLTRANSFERASE"/>
    <property type="match status" value="1"/>
</dbReference>
<dbReference type="Gene3D" id="3.90.870.50">
    <property type="match status" value="1"/>
</dbReference>
<dbReference type="PANTHER" id="PTHR42959:SF1">
    <property type="entry name" value="CARBAMOYLTRANSFERASE HYPF"/>
    <property type="match status" value="1"/>
</dbReference>
<evidence type="ECO:0000313" key="3">
    <source>
        <dbReference type="EMBL" id="MFD0800605.1"/>
    </source>
</evidence>
<dbReference type="EMBL" id="JBHTHR010000073">
    <property type="protein sequence ID" value="MFD0800605.1"/>
    <property type="molecule type" value="Genomic_DNA"/>
</dbReference>
<evidence type="ECO:0000313" key="4">
    <source>
        <dbReference type="Proteomes" id="UP001596956"/>
    </source>
</evidence>
<dbReference type="InterPro" id="IPR011991">
    <property type="entry name" value="ArsR-like_HTH"/>
</dbReference>
<dbReference type="Pfam" id="PF12840">
    <property type="entry name" value="HTH_20"/>
    <property type="match status" value="1"/>
</dbReference>
<comment type="caution">
    <text evidence="3">The sequence shown here is derived from an EMBL/GenBank/DDBJ whole genome shotgun (WGS) entry which is preliminary data.</text>
</comment>
<dbReference type="PROSITE" id="PS51160">
    <property type="entry name" value="ACYLPHOSPHATASE_3"/>
    <property type="match status" value="1"/>
</dbReference>
<dbReference type="PROSITE" id="PS00150">
    <property type="entry name" value="ACYLPHOSPHATASE_1"/>
    <property type="match status" value="1"/>
</dbReference>
<dbReference type="InterPro" id="IPR036388">
    <property type="entry name" value="WH-like_DNA-bd_sf"/>
</dbReference>
<evidence type="ECO:0000256" key="1">
    <source>
        <dbReference type="PROSITE-ProRule" id="PRU00520"/>
    </source>
</evidence>